<dbReference type="InterPro" id="IPR011330">
    <property type="entry name" value="Glyco_hydro/deAcase_b/a-brl"/>
</dbReference>
<evidence type="ECO:0000313" key="7">
    <source>
        <dbReference type="Proteomes" id="UP000617951"/>
    </source>
</evidence>
<name>A0A926HWT0_9FIRM</name>
<dbReference type="GO" id="GO:0016810">
    <property type="term" value="F:hydrolase activity, acting on carbon-nitrogen (but not peptide) bonds"/>
    <property type="evidence" value="ECO:0007669"/>
    <property type="project" value="InterPro"/>
</dbReference>
<keyword evidence="2" id="KW-0378">Hydrolase</keyword>
<keyword evidence="1" id="KW-0479">Metal-binding</keyword>
<dbReference type="Pfam" id="PF01522">
    <property type="entry name" value="Polysacc_deac_1"/>
    <property type="match status" value="1"/>
</dbReference>
<reference evidence="6" key="1">
    <citation type="submission" date="2020-08" db="EMBL/GenBank/DDBJ databases">
        <title>Genome public.</title>
        <authorList>
            <person name="Liu C."/>
            <person name="Sun Q."/>
        </authorList>
    </citation>
    <scope>NUCLEOTIDE SEQUENCE</scope>
    <source>
        <strain evidence="6">NSJ-63</strain>
    </source>
</reference>
<keyword evidence="7" id="KW-1185">Reference proteome</keyword>
<feature type="region of interest" description="Disordered" evidence="3">
    <location>
        <begin position="26"/>
        <end position="46"/>
    </location>
</feature>
<feature type="compositionally biased region" description="Pro residues" evidence="3">
    <location>
        <begin position="29"/>
        <end position="39"/>
    </location>
</feature>
<dbReference type="PROSITE" id="PS51677">
    <property type="entry name" value="NODB"/>
    <property type="match status" value="1"/>
</dbReference>
<evidence type="ECO:0000313" key="6">
    <source>
        <dbReference type="EMBL" id="MBC8538668.1"/>
    </source>
</evidence>
<evidence type="ECO:0000256" key="3">
    <source>
        <dbReference type="SAM" id="MobiDB-lite"/>
    </source>
</evidence>
<comment type="caution">
    <text evidence="6">The sequence shown here is derived from an EMBL/GenBank/DDBJ whole genome shotgun (WGS) entry which is preliminary data.</text>
</comment>
<proteinExistence type="predicted"/>
<dbReference type="Gene3D" id="3.20.20.370">
    <property type="entry name" value="Glycoside hydrolase/deacetylase"/>
    <property type="match status" value="1"/>
</dbReference>
<dbReference type="InterPro" id="IPR050248">
    <property type="entry name" value="Polysacc_deacetylase_ArnD"/>
</dbReference>
<organism evidence="6 7">
    <name type="scientific">Guopingia tenuis</name>
    <dbReference type="NCBI Taxonomy" id="2763656"/>
    <lineage>
        <taxon>Bacteria</taxon>
        <taxon>Bacillati</taxon>
        <taxon>Bacillota</taxon>
        <taxon>Clostridia</taxon>
        <taxon>Christensenellales</taxon>
        <taxon>Christensenellaceae</taxon>
        <taxon>Guopingia</taxon>
    </lineage>
</organism>
<gene>
    <name evidence="6" type="ORF">H8693_06940</name>
</gene>
<dbReference type="GO" id="GO:0005975">
    <property type="term" value="P:carbohydrate metabolic process"/>
    <property type="evidence" value="ECO:0007669"/>
    <property type="project" value="InterPro"/>
</dbReference>
<dbReference type="EMBL" id="JACRSS010000003">
    <property type="protein sequence ID" value="MBC8538668.1"/>
    <property type="molecule type" value="Genomic_DNA"/>
</dbReference>
<keyword evidence="4" id="KW-0732">Signal</keyword>
<dbReference type="GO" id="GO:0046872">
    <property type="term" value="F:metal ion binding"/>
    <property type="evidence" value="ECO:0007669"/>
    <property type="project" value="UniProtKB-KW"/>
</dbReference>
<evidence type="ECO:0000259" key="5">
    <source>
        <dbReference type="PROSITE" id="PS51677"/>
    </source>
</evidence>
<dbReference type="GO" id="GO:0016020">
    <property type="term" value="C:membrane"/>
    <property type="evidence" value="ECO:0007669"/>
    <property type="project" value="TreeGrafter"/>
</dbReference>
<dbReference type="CDD" id="cd10954">
    <property type="entry name" value="CE4_CtAXE_like"/>
    <property type="match status" value="1"/>
</dbReference>
<dbReference type="Proteomes" id="UP000617951">
    <property type="component" value="Unassembled WGS sequence"/>
</dbReference>
<dbReference type="PROSITE" id="PS51257">
    <property type="entry name" value="PROKAR_LIPOPROTEIN"/>
    <property type="match status" value="1"/>
</dbReference>
<sequence>MNIRKILSLSAAALLLAGFAGCSEMPKVTPSPSPAPSPSAPQHAAGAEEFGVPELYTEEGDAWTVTAFIPKANVPSIDDEISKALQSALAPIKTEIEGYRAEHPETEKGSILLDYSSLSLADGKRASILEKGQYMYAGLGEPASVLYTLNFNLESGALLGAGDLFAEGYETALNTLVTAKLKEQNPNLDFAATPVALSGLTNLQLTKTGAVVYFLKNSLAGATQDMQVDLTASELASLAAPVPAPAPSPPVSQGRSIDPDKPMIAFTFDDGPHGEVTPKLLDLFESYNGRATFCVVGSRVAKHAAVVKRMAADGHQIANHTWTHPKMTELSAEDAKKQLADTNDIVAQVTGGYRIRMYRPTYGAFNDTIKQVTKELEMYMANWTVDSLDWKTRNADAVYNVITAEAKSGRIILCHDLYPTTLAAMERILPVLAEQGYQFVTVDELLSFSDKPVEYGKLYRHR</sequence>
<dbReference type="PANTHER" id="PTHR10587:SF133">
    <property type="entry name" value="CHITIN DEACETYLASE 1-RELATED"/>
    <property type="match status" value="1"/>
</dbReference>
<feature type="domain" description="NodB homology" evidence="5">
    <location>
        <begin position="262"/>
        <end position="440"/>
    </location>
</feature>
<evidence type="ECO:0000256" key="2">
    <source>
        <dbReference type="ARBA" id="ARBA00022801"/>
    </source>
</evidence>
<dbReference type="PANTHER" id="PTHR10587">
    <property type="entry name" value="GLYCOSYL TRANSFERASE-RELATED"/>
    <property type="match status" value="1"/>
</dbReference>
<dbReference type="InterPro" id="IPR002509">
    <property type="entry name" value="NODB_dom"/>
</dbReference>
<feature type="chain" id="PRO_5037139487" evidence="4">
    <location>
        <begin position="23"/>
        <end position="462"/>
    </location>
</feature>
<dbReference type="RefSeq" id="WP_249280386.1">
    <property type="nucleotide sequence ID" value="NZ_JACRSS010000003.1"/>
</dbReference>
<accession>A0A926HWT0</accession>
<protein>
    <submittedName>
        <fullName evidence="6">Polysaccharide deacetylase family protein</fullName>
    </submittedName>
</protein>
<evidence type="ECO:0000256" key="1">
    <source>
        <dbReference type="ARBA" id="ARBA00022723"/>
    </source>
</evidence>
<dbReference type="SUPFAM" id="SSF88713">
    <property type="entry name" value="Glycoside hydrolase/deacetylase"/>
    <property type="match status" value="1"/>
</dbReference>
<dbReference type="AlphaFoldDB" id="A0A926HWT0"/>
<feature type="signal peptide" evidence="4">
    <location>
        <begin position="1"/>
        <end position="22"/>
    </location>
</feature>
<evidence type="ECO:0000256" key="4">
    <source>
        <dbReference type="SAM" id="SignalP"/>
    </source>
</evidence>